<keyword evidence="2" id="KW-0012">Acyltransferase</keyword>
<feature type="domain" description="N-acetyltransferase" evidence="4">
    <location>
        <begin position="362"/>
        <end position="541"/>
    </location>
</feature>
<dbReference type="SUPFAM" id="SSF55729">
    <property type="entry name" value="Acyl-CoA N-acyltransferases (Nat)"/>
    <property type="match status" value="1"/>
</dbReference>
<keyword evidence="3" id="KW-0732">Signal</keyword>
<feature type="chain" id="PRO_5044789976" description="N-acetyltransferase domain-containing protein" evidence="3">
    <location>
        <begin position="26"/>
        <end position="560"/>
    </location>
</feature>
<organism evidence="5 6">
    <name type="scientific">Cyclotella cryptica</name>
    <dbReference type="NCBI Taxonomy" id="29204"/>
    <lineage>
        <taxon>Eukaryota</taxon>
        <taxon>Sar</taxon>
        <taxon>Stramenopiles</taxon>
        <taxon>Ochrophyta</taxon>
        <taxon>Bacillariophyta</taxon>
        <taxon>Coscinodiscophyceae</taxon>
        <taxon>Thalassiosirophycidae</taxon>
        <taxon>Stephanodiscales</taxon>
        <taxon>Stephanodiscaceae</taxon>
        <taxon>Cyclotella</taxon>
    </lineage>
</organism>
<protein>
    <recommendedName>
        <fullName evidence="4">N-acetyltransferase domain-containing protein</fullName>
    </recommendedName>
</protein>
<keyword evidence="1" id="KW-0808">Transferase</keyword>
<gene>
    <name evidence="5" type="ORF">HJC23_004503</name>
</gene>
<dbReference type="InterPro" id="IPR000182">
    <property type="entry name" value="GNAT_dom"/>
</dbReference>
<dbReference type="CDD" id="cd04301">
    <property type="entry name" value="NAT_SF"/>
    <property type="match status" value="1"/>
</dbReference>
<evidence type="ECO:0000313" key="5">
    <source>
        <dbReference type="EMBL" id="KAL3790873.1"/>
    </source>
</evidence>
<evidence type="ECO:0000259" key="4">
    <source>
        <dbReference type="PROSITE" id="PS51186"/>
    </source>
</evidence>
<dbReference type="PANTHER" id="PTHR42919">
    <property type="entry name" value="N-ALPHA-ACETYLTRANSFERASE"/>
    <property type="match status" value="1"/>
</dbReference>
<reference evidence="5 6" key="1">
    <citation type="journal article" date="2020" name="G3 (Bethesda)">
        <title>Improved Reference Genome for Cyclotella cryptica CCMP332, a Model for Cell Wall Morphogenesis, Salinity Adaptation, and Lipid Production in Diatoms (Bacillariophyta).</title>
        <authorList>
            <person name="Roberts W.R."/>
            <person name="Downey K.M."/>
            <person name="Ruck E.C."/>
            <person name="Traller J.C."/>
            <person name="Alverson A.J."/>
        </authorList>
    </citation>
    <scope>NUCLEOTIDE SEQUENCE [LARGE SCALE GENOMIC DNA]</scope>
    <source>
        <strain evidence="5 6">CCMP332</strain>
    </source>
</reference>
<evidence type="ECO:0000256" key="1">
    <source>
        <dbReference type="ARBA" id="ARBA00022679"/>
    </source>
</evidence>
<feature type="signal peptide" evidence="3">
    <location>
        <begin position="1"/>
        <end position="25"/>
    </location>
</feature>
<dbReference type="InterPro" id="IPR016181">
    <property type="entry name" value="Acyl_CoA_acyltransferase"/>
</dbReference>
<dbReference type="PROSITE" id="PS51186">
    <property type="entry name" value="GNAT"/>
    <property type="match status" value="1"/>
</dbReference>
<proteinExistence type="predicted"/>
<dbReference type="Proteomes" id="UP001516023">
    <property type="component" value="Unassembled WGS sequence"/>
</dbReference>
<comment type="caution">
    <text evidence="5">The sequence shown here is derived from an EMBL/GenBank/DDBJ whole genome shotgun (WGS) entry which is preliminary data.</text>
</comment>
<keyword evidence="6" id="KW-1185">Reference proteome</keyword>
<sequence length="560" mass="61335">MMAQQSVFLVLVVLVATMITAPTNALVIITLDSSVARSSAYCFPRPTTVGSRCNRVARKQRNTVASPSKKCSFVLNAIAERSLCETDSYDAHHWHNISSLDLPTSDLAPDRAVSAPTQRHIPSVVAENGNIITSVSNGVRLKRVVSNEYENENSIPSLTVFPGRGVRITAVSSGVTIDDRVSDQSDTSSRPGATSTKKQAVLPLIKAVVDTNRKKGVGPVGKVLSSIRTVAAATTSKDYLESGSADSTKQKASYFDWKSNIQSTVSEMLPPGQSSPHNLDNASSDVYRVTSSLEHPTLLPHPGTILLKDCRRSKIYGRQITIRSSVPHSADDMFIANLRLSVFSNFDKEKQDMFRSRSLEVLNVRRRRGAVALVAEMSLEGVTSGHYKNEIDTRIATGSMYGTTATAPTSKPKNNSELQNKIIGSVECSQHEFHRTILGNLRPKNSLLYVTEVAVCPEARRCGAGMLLMKGVDEVAALRDVETIYLHVDVTNHAACAMYEKAGYKRLDKREPMYAQFTASLNLHDGALMGRCHYLMCKNRTGKTTWLDNHGLFLDKTGEQ</sequence>
<evidence type="ECO:0000256" key="2">
    <source>
        <dbReference type="ARBA" id="ARBA00023315"/>
    </source>
</evidence>
<evidence type="ECO:0000313" key="6">
    <source>
        <dbReference type="Proteomes" id="UP001516023"/>
    </source>
</evidence>
<dbReference type="InterPro" id="IPR051556">
    <property type="entry name" value="N-term/lysine_N-AcTrnsfr"/>
</dbReference>
<dbReference type="EMBL" id="JABMIG020000121">
    <property type="protein sequence ID" value="KAL3790873.1"/>
    <property type="molecule type" value="Genomic_DNA"/>
</dbReference>
<dbReference type="GO" id="GO:0016746">
    <property type="term" value="F:acyltransferase activity"/>
    <property type="evidence" value="ECO:0007669"/>
    <property type="project" value="UniProtKB-KW"/>
</dbReference>
<dbReference type="AlphaFoldDB" id="A0ABD3PS95"/>
<name>A0ABD3PS95_9STRA</name>
<dbReference type="Gene3D" id="3.40.630.30">
    <property type="match status" value="1"/>
</dbReference>
<dbReference type="Pfam" id="PF00583">
    <property type="entry name" value="Acetyltransf_1"/>
    <property type="match status" value="1"/>
</dbReference>
<accession>A0ABD3PS95</accession>
<dbReference type="PANTHER" id="PTHR42919:SF8">
    <property type="entry name" value="N-ALPHA-ACETYLTRANSFERASE 50"/>
    <property type="match status" value="1"/>
</dbReference>
<evidence type="ECO:0000256" key="3">
    <source>
        <dbReference type="SAM" id="SignalP"/>
    </source>
</evidence>